<keyword evidence="7 11" id="KW-0378">Hydrolase</keyword>
<evidence type="ECO:0000256" key="9">
    <source>
        <dbReference type="ARBA" id="ARBA00047391"/>
    </source>
</evidence>
<comment type="similarity">
    <text evidence="10 11">Belongs to the arginase family.</text>
</comment>
<dbReference type="PROSITE" id="PS51409">
    <property type="entry name" value="ARGINASE_2"/>
    <property type="match status" value="1"/>
</dbReference>
<dbReference type="InterPro" id="IPR020855">
    <property type="entry name" value="Ureohydrolase_Mn_BS"/>
</dbReference>
<dbReference type="GO" id="GO:0005829">
    <property type="term" value="C:cytosol"/>
    <property type="evidence" value="ECO:0007669"/>
    <property type="project" value="TreeGrafter"/>
</dbReference>
<comment type="cofactor">
    <cofactor evidence="12">
        <name>Mn(2+)</name>
        <dbReference type="ChEBI" id="CHEBI:29035"/>
    </cofactor>
    <text evidence="12">Binds 2 manganese ions per subunit.</text>
</comment>
<feature type="region of interest" description="Disordered" evidence="13">
    <location>
        <begin position="1"/>
        <end position="34"/>
    </location>
</feature>
<evidence type="ECO:0000256" key="1">
    <source>
        <dbReference type="ARBA" id="ARBA00005098"/>
    </source>
</evidence>
<gene>
    <name evidence="14" type="primary">CAR1</name>
    <name evidence="14" type="ORF">HK103_000564</name>
</gene>
<evidence type="ECO:0000256" key="2">
    <source>
        <dbReference type="ARBA" id="ARBA00012168"/>
    </source>
</evidence>
<evidence type="ECO:0000313" key="14">
    <source>
        <dbReference type="EMBL" id="KAJ3260422.1"/>
    </source>
</evidence>
<dbReference type="PRINTS" id="PR00116">
    <property type="entry name" value="ARGINASE"/>
</dbReference>
<evidence type="ECO:0000256" key="8">
    <source>
        <dbReference type="ARBA" id="ARBA00023211"/>
    </source>
</evidence>
<dbReference type="Proteomes" id="UP001210925">
    <property type="component" value="Unassembled WGS sequence"/>
</dbReference>
<keyword evidence="4" id="KW-0835">Urea cycle</keyword>
<proteinExistence type="inferred from homology"/>
<evidence type="ECO:0000313" key="15">
    <source>
        <dbReference type="Proteomes" id="UP001210925"/>
    </source>
</evidence>
<evidence type="ECO:0000256" key="13">
    <source>
        <dbReference type="SAM" id="MobiDB-lite"/>
    </source>
</evidence>
<dbReference type="GO" id="GO:0005634">
    <property type="term" value="C:nucleus"/>
    <property type="evidence" value="ECO:0007669"/>
    <property type="project" value="TreeGrafter"/>
</dbReference>
<accession>A0AAD5UMZ6</accession>
<name>A0AAD5UMZ6_9FUNG</name>
<sequence length="333" mass="36838">MEEANHIKKKQKYSHLYEKIQRSTPPPGTPPVEEQRYLSQPHTVEVIGVSFSAGQPKEGCEVGPYLMIKAGILDQLEKLGWVVECPDALPSYEHLQPDEEEEGKYGLLKNVEYVSRVTEKIHHKLKKAAKKGHLALTLGGDHSIGMATVSGALAAYPDLGVIWVDAHADINTAETTESGNLHGCPVSFLMGIGPKIKAFDWLKPTLKPNKIVYIGLRDVDAGEKKILKEHNIKCFSMHDVDRYGIGKVMEQIYDYLGRKTPIHLSFDVDALDPSVAPSTGTPVRGGLTFREGHYICESIFETGRLVSMDMVEVNPELADDEVARQATVNVNNI</sequence>
<evidence type="ECO:0000256" key="5">
    <source>
        <dbReference type="ARBA" id="ARBA00022503"/>
    </source>
</evidence>
<dbReference type="SUPFAM" id="SSF52768">
    <property type="entry name" value="Arginase/deacetylase"/>
    <property type="match status" value="1"/>
</dbReference>
<dbReference type="GO" id="GO:0000050">
    <property type="term" value="P:urea cycle"/>
    <property type="evidence" value="ECO:0007669"/>
    <property type="project" value="UniProtKB-KW"/>
</dbReference>
<reference evidence="14" key="1">
    <citation type="submission" date="2020-05" db="EMBL/GenBank/DDBJ databases">
        <title>Phylogenomic resolution of chytrid fungi.</title>
        <authorList>
            <person name="Stajich J.E."/>
            <person name="Amses K."/>
            <person name="Simmons R."/>
            <person name="Seto K."/>
            <person name="Myers J."/>
            <person name="Bonds A."/>
            <person name="Quandt C.A."/>
            <person name="Barry K."/>
            <person name="Liu P."/>
            <person name="Grigoriev I."/>
            <person name="Longcore J.E."/>
            <person name="James T.Y."/>
        </authorList>
    </citation>
    <scope>NUCLEOTIDE SEQUENCE</scope>
    <source>
        <strain evidence="14">PLAUS21</strain>
    </source>
</reference>
<dbReference type="NCBIfam" id="TIGR01229">
    <property type="entry name" value="rocF_arginase"/>
    <property type="match status" value="1"/>
</dbReference>
<evidence type="ECO:0000256" key="10">
    <source>
        <dbReference type="PROSITE-ProRule" id="PRU00742"/>
    </source>
</evidence>
<protein>
    <recommendedName>
        <fullName evidence="3 12">Arginase</fullName>
        <ecNumber evidence="2 12">3.5.3.1</ecNumber>
    </recommendedName>
</protein>
<organism evidence="14 15">
    <name type="scientific">Boothiomyces macroporosus</name>
    <dbReference type="NCBI Taxonomy" id="261099"/>
    <lineage>
        <taxon>Eukaryota</taxon>
        <taxon>Fungi</taxon>
        <taxon>Fungi incertae sedis</taxon>
        <taxon>Chytridiomycota</taxon>
        <taxon>Chytridiomycota incertae sedis</taxon>
        <taxon>Chytridiomycetes</taxon>
        <taxon>Rhizophydiales</taxon>
        <taxon>Terramycetaceae</taxon>
        <taxon>Boothiomyces</taxon>
    </lineage>
</organism>
<dbReference type="EMBL" id="JADGKB010000011">
    <property type="protein sequence ID" value="KAJ3260422.1"/>
    <property type="molecule type" value="Genomic_DNA"/>
</dbReference>
<dbReference type="InterPro" id="IPR023696">
    <property type="entry name" value="Ureohydrolase_dom_sf"/>
</dbReference>
<evidence type="ECO:0000256" key="12">
    <source>
        <dbReference type="RuleBase" id="RU361159"/>
    </source>
</evidence>
<dbReference type="AlphaFoldDB" id="A0AAD5UMZ6"/>
<dbReference type="GO" id="GO:0004053">
    <property type="term" value="F:arginase activity"/>
    <property type="evidence" value="ECO:0007669"/>
    <property type="project" value="UniProtKB-EC"/>
</dbReference>
<evidence type="ECO:0000256" key="11">
    <source>
        <dbReference type="RuleBase" id="RU003684"/>
    </source>
</evidence>
<keyword evidence="15" id="KW-1185">Reference proteome</keyword>
<keyword evidence="8 12" id="KW-0464">Manganese</keyword>
<dbReference type="FunFam" id="3.40.800.10:FF:000005">
    <property type="entry name" value="Arginase"/>
    <property type="match status" value="1"/>
</dbReference>
<dbReference type="Gene3D" id="3.40.800.10">
    <property type="entry name" value="Ureohydrolase domain"/>
    <property type="match status" value="1"/>
</dbReference>
<comment type="caution">
    <text evidence="14">The sequence shown here is derived from an EMBL/GenBank/DDBJ whole genome shotgun (WGS) entry which is preliminary data.</text>
</comment>
<dbReference type="CDD" id="cd09989">
    <property type="entry name" value="Arginase"/>
    <property type="match status" value="1"/>
</dbReference>
<dbReference type="PROSITE" id="PS01053">
    <property type="entry name" value="ARGINASE_1"/>
    <property type="match status" value="1"/>
</dbReference>
<keyword evidence="6 12" id="KW-0479">Metal-binding</keyword>
<keyword evidence="5 12" id="KW-0056">Arginine metabolism</keyword>
<dbReference type="GO" id="GO:0030145">
    <property type="term" value="F:manganese ion binding"/>
    <property type="evidence" value="ECO:0007669"/>
    <property type="project" value="TreeGrafter"/>
</dbReference>
<dbReference type="InterPro" id="IPR006035">
    <property type="entry name" value="Ureohydrolase"/>
</dbReference>
<dbReference type="PANTHER" id="PTHR43782">
    <property type="entry name" value="ARGINASE"/>
    <property type="match status" value="1"/>
</dbReference>
<evidence type="ECO:0000256" key="4">
    <source>
        <dbReference type="ARBA" id="ARBA00022436"/>
    </source>
</evidence>
<dbReference type="InterPro" id="IPR014033">
    <property type="entry name" value="Arginase"/>
</dbReference>
<comment type="pathway">
    <text evidence="1">Nitrogen metabolism; urea cycle; L-ornithine and urea from L-arginine: step 1/1.</text>
</comment>
<evidence type="ECO:0000256" key="7">
    <source>
        <dbReference type="ARBA" id="ARBA00022801"/>
    </source>
</evidence>
<comment type="catalytic activity">
    <reaction evidence="9 12">
        <text>L-arginine + H2O = urea + L-ornithine</text>
        <dbReference type="Rhea" id="RHEA:20569"/>
        <dbReference type="ChEBI" id="CHEBI:15377"/>
        <dbReference type="ChEBI" id="CHEBI:16199"/>
        <dbReference type="ChEBI" id="CHEBI:32682"/>
        <dbReference type="ChEBI" id="CHEBI:46911"/>
        <dbReference type="EC" id="3.5.3.1"/>
    </reaction>
</comment>
<dbReference type="Pfam" id="PF00491">
    <property type="entry name" value="Arginase"/>
    <property type="match status" value="1"/>
</dbReference>
<dbReference type="GO" id="GO:0010121">
    <property type="term" value="P:L-arginine catabolic process to proline via ornithine"/>
    <property type="evidence" value="ECO:0007669"/>
    <property type="project" value="UniProtKB-ARBA"/>
</dbReference>
<dbReference type="PANTHER" id="PTHR43782:SF3">
    <property type="entry name" value="ARGINASE"/>
    <property type="match status" value="1"/>
</dbReference>
<evidence type="ECO:0000256" key="3">
    <source>
        <dbReference type="ARBA" id="ARBA00018123"/>
    </source>
</evidence>
<evidence type="ECO:0000256" key="6">
    <source>
        <dbReference type="ARBA" id="ARBA00022723"/>
    </source>
</evidence>
<dbReference type="EC" id="3.5.3.1" evidence="2 12"/>